<feature type="compositionally biased region" description="Basic and acidic residues" evidence="1">
    <location>
        <begin position="534"/>
        <end position="548"/>
    </location>
</feature>
<dbReference type="EMBL" id="ML996689">
    <property type="protein sequence ID" value="KAF2403760.1"/>
    <property type="molecule type" value="Genomic_DNA"/>
</dbReference>
<feature type="region of interest" description="Disordered" evidence="1">
    <location>
        <begin position="282"/>
        <end position="302"/>
    </location>
</feature>
<organism evidence="3 4">
    <name type="scientific">Trichodelitschia bisporula</name>
    <dbReference type="NCBI Taxonomy" id="703511"/>
    <lineage>
        <taxon>Eukaryota</taxon>
        <taxon>Fungi</taxon>
        <taxon>Dikarya</taxon>
        <taxon>Ascomycota</taxon>
        <taxon>Pezizomycotina</taxon>
        <taxon>Dothideomycetes</taxon>
        <taxon>Dothideomycetes incertae sedis</taxon>
        <taxon>Phaeotrichales</taxon>
        <taxon>Phaeotrichaceae</taxon>
        <taxon>Trichodelitschia</taxon>
    </lineage>
</organism>
<evidence type="ECO:0000259" key="2">
    <source>
        <dbReference type="SMART" id="SM00694"/>
    </source>
</evidence>
<dbReference type="SMART" id="SM00694">
    <property type="entry name" value="DysFC"/>
    <property type="match status" value="1"/>
</dbReference>
<feature type="compositionally biased region" description="Acidic residues" evidence="1">
    <location>
        <begin position="97"/>
        <end position="108"/>
    </location>
</feature>
<feature type="region of interest" description="Disordered" evidence="1">
    <location>
        <begin position="14"/>
        <end position="74"/>
    </location>
</feature>
<feature type="compositionally biased region" description="Polar residues" evidence="1">
    <location>
        <begin position="286"/>
        <end position="302"/>
    </location>
</feature>
<gene>
    <name evidence="3" type="ORF">EJ06DRAFT_292720</name>
</gene>
<sequence length="627" mass="69994">MSLDGLDSRIARHSTNASTVSAGPHISLVDHTKPGEEGGDLHFEPSRTEDADDDADPADSASLQKRRTGGSLRMTIARRHYARSRWQQYGRKSEELTAPEEGEGEGEAEASATADRHDGWGQSRLDRGRKRVKDLVKSDKKVQVSAGGSAEVDILYENQRGFFLFGAPRFSAASLLNFDPAPWVDARFHDSAVTITTAQVPDPSWEWAWRTWYVDMSGDVDEEGWEYSLWFGKSVWHGSHPMFHSFVRRRRWLRKRVKKRGHSRVASEHALNPDYFTIHSRGKSPVGSTSDAPAPSASNAFEPTQWVEDDDVRDVPDIATLMKYLRKATIDREKIVLVERFVAQGGEEIYYLADEMSAIMSLLVFQNSRRQLLTLLMTRFDAAASHRDEHAQRGEAEDAVEKRYIDHLLKSVKAAQDECKRLEYWSDVKRTSRRSESLNGADQGRWRHGCKSGDGTGDYGADESHEQRAEKAKGKGKEDSSASPGSPQQLSSPTELLQKYADELELDGAHEGAEGKGNERKRRIPSPGELSSRLVERVRSFRRERPVEGEDVQVPGQWDESGDAQPGAEDDTKTGGKEEKATDTEGKTETDPETETEVHEGGKTSSREILNVNSGDEERGAGNPDVD</sequence>
<protein>
    <recommendedName>
        <fullName evidence="2">Peroxin/Ferlin domain-containing protein</fullName>
    </recommendedName>
</protein>
<feature type="compositionally biased region" description="Basic and acidic residues" evidence="1">
    <location>
        <begin position="507"/>
        <end position="518"/>
    </location>
</feature>
<dbReference type="InterPro" id="IPR006614">
    <property type="entry name" value="Peroxin/Ferlin"/>
</dbReference>
<evidence type="ECO:0000256" key="1">
    <source>
        <dbReference type="SAM" id="MobiDB-lite"/>
    </source>
</evidence>
<evidence type="ECO:0000313" key="4">
    <source>
        <dbReference type="Proteomes" id="UP000799640"/>
    </source>
</evidence>
<dbReference type="GO" id="GO:0016020">
    <property type="term" value="C:membrane"/>
    <property type="evidence" value="ECO:0007669"/>
    <property type="project" value="InterPro"/>
</dbReference>
<evidence type="ECO:0000313" key="3">
    <source>
        <dbReference type="EMBL" id="KAF2403760.1"/>
    </source>
</evidence>
<feature type="compositionally biased region" description="Basic and acidic residues" evidence="1">
    <location>
        <begin position="570"/>
        <end position="606"/>
    </location>
</feature>
<proteinExistence type="predicted"/>
<feature type="region of interest" description="Disordered" evidence="1">
    <location>
        <begin position="432"/>
        <end position="627"/>
    </location>
</feature>
<feature type="compositionally biased region" description="Basic and acidic residues" evidence="1">
    <location>
        <begin position="462"/>
        <end position="480"/>
    </location>
</feature>
<feature type="domain" description="Peroxin/Ferlin" evidence="2">
    <location>
        <begin position="224"/>
        <end position="259"/>
    </location>
</feature>
<reference evidence="3" key="1">
    <citation type="journal article" date="2020" name="Stud. Mycol.">
        <title>101 Dothideomycetes genomes: a test case for predicting lifestyles and emergence of pathogens.</title>
        <authorList>
            <person name="Haridas S."/>
            <person name="Albert R."/>
            <person name="Binder M."/>
            <person name="Bloem J."/>
            <person name="Labutti K."/>
            <person name="Salamov A."/>
            <person name="Andreopoulos B."/>
            <person name="Baker S."/>
            <person name="Barry K."/>
            <person name="Bills G."/>
            <person name="Bluhm B."/>
            <person name="Cannon C."/>
            <person name="Castanera R."/>
            <person name="Culley D."/>
            <person name="Daum C."/>
            <person name="Ezra D."/>
            <person name="Gonzalez J."/>
            <person name="Henrissat B."/>
            <person name="Kuo A."/>
            <person name="Liang C."/>
            <person name="Lipzen A."/>
            <person name="Lutzoni F."/>
            <person name="Magnuson J."/>
            <person name="Mondo S."/>
            <person name="Nolan M."/>
            <person name="Ohm R."/>
            <person name="Pangilinan J."/>
            <person name="Park H.-J."/>
            <person name="Ramirez L."/>
            <person name="Alfaro M."/>
            <person name="Sun H."/>
            <person name="Tritt A."/>
            <person name="Yoshinaga Y."/>
            <person name="Zwiers L.-H."/>
            <person name="Turgeon B."/>
            <person name="Goodwin S."/>
            <person name="Spatafora J."/>
            <person name="Crous P."/>
            <person name="Grigoriev I."/>
        </authorList>
    </citation>
    <scope>NUCLEOTIDE SEQUENCE</scope>
    <source>
        <strain evidence="3">CBS 262.69</strain>
    </source>
</reference>
<feature type="region of interest" description="Disordered" evidence="1">
    <location>
        <begin position="87"/>
        <end position="124"/>
    </location>
</feature>
<accession>A0A6G1I652</accession>
<dbReference type="OrthoDB" id="72441at2759"/>
<dbReference type="AlphaFoldDB" id="A0A6G1I652"/>
<name>A0A6G1I652_9PEZI</name>
<dbReference type="Proteomes" id="UP000799640">
    <property type="component" value="Unassembled WGS sequence"/>
</dbReference>
<feature type="compositionally biased region" description="Basic and acidic residues" evidence="1">
    <location>
        <begin position="28"/>
        <end position="49"/>
    </location>
</feature>
<feature type="compositionally biased region" description="Polar residues" evidence="1">
    <location>
        <begin position="481"/>
        <end position="495"/>
    </location>
</feature>
<keyword evidence="4" id="KW-1185">Reference proteome</keyword>